<dbReference type="AlphaFoldDB" id="A0A8J2ZKI5"/>
<feature type="transmembrane region" description="Helical" evidence="1">
    <location>
        <begin position="28"/>
        <end position="46"/>
    </location>
</feature>
<protein>
    <submittedName>
        <fullName evidence="3">Uncharacterized protein</fullName>
    </submittedName>
</protein>
<name>A0A8J2ZKI5_9RHOB</name>
<evidence type="ECO:0000256" key="1">
    <source>
        <dbReference type="SAM" id="Phobius"/>
    </source>
</evidence>
<proteinExistence type="predicted"/>
<evidence type="ECO:0000256" key="2">
    <source>
        <dbReference type="SAM" id="SignalP"/>
    </source>
</evidence>
<accession>A0A8J2ZKI5</accession>
<evidence type="ECO:0000313" key="4">
    <source>
        <dbReference type="Proteomes" id="UP000617145"/>
    </source>
</evidence>
<dbReference type="RefSeq" id="WP_188790309.1">
    <property type="nucleotide sequence ID" value="NZ_BMJV01000004.1"/>
</dbReference>
<keyword evidence="1" id="KW-0812">Transmembrane</keyword>
<organism evidence="3 4">
    <name type="scientific">Salipiger pallidus</name>
    <dbReference type="NCBI Taxonomy" id="1775170"/>
    <lineage>
        <taxon>Bacteria</taxon>
        <taxon>Pseudomonadati</taxon>
        <taxon>Pseudomonadota</taxon>
        <taxon>Alphaproteobacteria</taxon>
        <taxon>Rhodobacterales</taxon>
        <taxon>Roseobacteraceae</taxon>
        <taxon>Salipiger</taxon>
    </lineage>
</organism>
<gene>
    <name evidence="3" type="ORF">GCM10011415_22350</name>
</gene>
<keyword evidence="1" id="KW-0472">Membrane</keyword>
<feature type="chain" id="PRO_5035242028" evidence="2">
    <location>
        <begin position="19"/>
        <end position="68"/>
    </location>
</feature>
<evidence type="ECO:0000313" key="3">
    <source>
        <dbReference type="EMBL" id="GGG73567.1"/>
    </source>
</evidence>
<keyword evidence="1" id="KW-1133">Transmembrane helix</keyword>
<dbReference type="EMBL" id="BMJV01000004">
    <property type="protein sequence ID" value="GGG73567.1"/>
    <property type="molecule type" value="Genomic_DNA"/>
</dbReference>
<reference evidence="3" key="2">
    <citation type="submission" date="2020-09" db="EMBL/GenBank/DDBJ databases">
        <authorList>
            <person name="Sun Q."/>
            <person name="Zhou Y."/>
        </authorList>
    </citation>
    <scope>NUCLEOTIDE SEQUENCE</scope>
    <source>
        <strain evidence="3">CGMCC 1.15762</strain>
    </source>
</reference>
<dbReference type="Proteomes" id="UP000617145">
    <property type="component" value="Unassembled WGS sequence"/>
</dbReference>
<feature type="signal peptide" evidence="2">
    <location>
        <begin position="1"/>
        <end position="18"/>
    </location>
</feature>
<sequence>MKYAAFLALLAPPAAAHAGTVPHLPAGGALLGVALVLGGLALGAQLRQTPDRVLVRATVETRRGGLRK</sequence>
<reference evidence="3" key="1">
    <citation type="journal article" date="2014" name="Int. J. Syst. Evol. Microbiol.">
        <title>Complete genome sequence of Corynebacterium casei LMG S-19264T (=DSM 44701T), isolated from a smear-ripened cheese.</title>
        <authorList>
            <consortium name="US DOE Joint Genome Institute (JGI-PGF)"/>
            <person name="Walter F."/>
            <person name="Albersmeier A."/>
            <person name="Kalinowski J."/>
            <person name="Ruckert C."/>
        </authorList>
    </citation>
    <scope>NUCLEOTIDE SEQUENCE</scope>
    <source>
        <strain evidence="3">CGMCC 1.15762</strain>
    </source>
</reference>
<keyword evidence="2" id="KW-0732">Signal</keyword>
<comment type="caution">
    <text evidence="3">The sequence shown here is derived from an EMBL/GenBank/DDBJ whole genome shotgun (WGS) entry which is preliminary data.</text>
</comment>
<keyword evidence="4" id="KW-1185">Reference proteome</keyword>